<dbReference type="CDD" id="cd01949">
    <property type="entry name" value="GGDEF"/>
    <property type="match status" value="1"/>
</dbReference>
<dbReference type="PANTHER" id="PTHR45138:SF9">
    <property type="entry name" value="DIGUANYLATE CYCLASE DGCM-RELATED"/>
    <property type="match status" value="1"/>
</dbReference>
<comment type="catalytic activity">
    <reaction evidence="3">
        <text>2 GTP = 3',3'-c-di-GMP + 2 diphosphate</text>
        <dbReference type="Rhea" id="RHEA:24898"/>
        <dbReference type="ChEBI" id="CHEBI:33019"/>
        <dbReference type="ChEBI" id="CHEBI:37565"/>
        <dbReference type="ChEBI" id="CHEBI:58805"/>
        <dbReference type="EC" id="2.7.7.65"/>
    </reaction>
</comment>
<dbReference type="Gene3D" id="3.30.70.270">
    <property type="match status" value="1"/>
</dbReference>
<keyword evidence="4" id="KW-0812">Transmembrane</keyword>
<feature type="transmembrane region" description="Helical" evidence="4">
    <location>
        <begin position="12"/>
        <end position="31"/>
    </location>
</feature>
<comment type="cofactor">
    <cofactor evidence="1">
        <name>Mg(2+)</name>
        <dbReference type="ChEBI" id="CHEBI:18420"/>
    </cofactor>
</comment>
<accession>A0A2X0WY73</accession>
<gene>
    <name evidence="6" type="primary">cph2_2</name>
    <name evidence="6" type="ORF">NCTC13093_01897</name>
</gene>
<dbReference type="NCBIfam" id="TIGR00254">
    <property type="entry name" value="GGDEF"/>
    <property type="match status" value="1"/>
</dbReference>
<dbReference type="SUPFAM" id="SSF55073">
    <property type="entry name" value="Nucleotide cyclase"/>
    <property type="match status" value="1"/>
</dbReference>
<evidence type="ECO:0000313" key="7">
    <source>
        <dbReference type="Proteomes" id="UP000250086"/>
    </source>
</evidence>
<dbReference type="InterPro" id="IPR050469">
    <property type="entry name" value="Diguanylate_Cyclase"/>
</dbReference>
<dbReference type="PANTHER" id="PTHR45138">
    <property type="entry name" value="REGULATORY COMPONENTS OF SENSORY TRANSDUCTION SYSTEM"/>
    <property type="match status" value="1"/>
</dbReference>
<dbReference type="InterPro" id="IPR043128">
    <property type="entry name" value="Rev_trsase/Diguanyl_cyclase"/>
</dbReference>
<reference evidence="6 7" key="1">
    <citation type="submission" date="2018-06" db="EMBL/GenBank/DDBJ databases">
        <authorList>
            <consortium name="Pathogen Informatics"/>
            <person name="Doyle S."/>
        </authorList>
    </citation>
    <scope>NUCLEOTIDE SEQUENCE [LARGE SCALE GENOMIC DNA]</scope>
    <source>
        <strain evidence="6 7">NCTC13093</strain>
    </source>
</reference>
<evidence type="ECO:0000256" key="2">
    <source>
        <dbReference type="ARBA" id="ARBA00012528"/>
    </source>
</evidence>
<feature type="domain" description="GGDEF" evidence="5">
    <location>
        <begin position="392"/>
        <end position="531"/>
    </location>
</feature>
<dbReference type="GO" id="GO:1902201">
    <property type="term" value="P:negative regulation of bacterial-type flagellum-dependent cell motility"/>
    <property type="evidence" value="ECO:0007669"/>
    <property type="project" value="TreeGrafter"/>
</dbReference>
<sequence>MRNGPVLSLRTYGLIVVLPVLILIILSVLFLGRDIYTIKDKADNFQEEIVPKVATVKDTITFLNTINHKVYLMGFASILVANDSYEEIKMLLKNIEHKESNKKLVSDLRDIKIELDSFIVQRNELTFAYSKLSNQWLMMLDDLLDIYRITNINLVGSKDSFIHIDLSNRFGFNLNNIKERLNSLQEPIDEICDKVLSDYSSGVLYKRCSSLRLKVMPIETSLTIMEDKFKIFDEHYSNILKMVDNAAQSYYSLEEMTLKYRLTNLNQEINKVSTLLSMTYSIFLVLLAIEHVVLFIIFVKPLRAMSFVIEYFKVHLKMPKELPRTNLKEAEDIFEMLYPILYRYNSVNAQNEYLSEKFDELKVITFVDDLTKVHNRRSLNKFLDDSRDIVLKNVAVLMVDIDFFKLVNDTAGHLRGDQVLFEIAKYLRENVCKEDHVYRYGGEEFCIILPDISKENALSVAQRLCSGVENLKIPHPAYSTRYITVSIGVSTVIDEKDSVSHITCNELISQADAALYDAKNTGRNKACQYKEA</sequence>
<dbReference type="FunFam" id="3.30.70.270:FF:000001">
    <property type="entry name" value="Diguanylate cyclase domain protein"/>
    <property type="match status" value="1"/>
</dbReference>
<dbReference type="SMART" id="SM00267">
    <property type="entry name" value="GGDEF"/>
    <property type="match status" value="1"/>
</dbReference>
<dbReference type="GO" id="GO:0043709">
    <property type="term" value="P:cell adhesion involved in single-species biofilm formation"/>
    <property type="evidence" value="ECO:0007669"/>
    <property type="project" value="TreeGrafter"/>
</dbReference>
<evidence type="ECO:0000259" key="5">
    <source>
        <dbReference type="PROSITE" id="PS50887"/>
    </source>
</evidence>
<dbReference type="RefSeq" id="WP_113744547.1">
    <property type="nucleotide sequence ID" value="NZ_UAPU01000005.1"/>
</dbReference>
<proteinExistence type="predicted"/>
<dbReference type="AlphaFoldDB" id="A0A2X0WY73"/>
<evidence type="ECO:0000256" key="4">
    <source>
        <dbReference type="SAM" id="Phobius"/>
    </source>
</evidence>
<evidence type="ECO:0000313" key="6">
    <source>
        <dbReference type="EMBL" id="SPT70481.1"/>
    </source>
</evidence>
<dbReference type="EC" id="2.7.7.65" evidence="2"/>
<dbReference type="GO" id="GO:0052621">
    <property type="term" value="F:diguanylate cyclase activity"/>
    <property type="evidence" value="ECO:0007669"/>
    <property type="project" value="UniProtKB-EC"/>
</dbReference>
<keyword evidence="7" id="KW-1185">Reference proteome</keyword>
<dbReference type="InterPro" id="IPR000160">
    <property type="entry name" value="GGDEF_dom"/>
</dbReference>
<organism evidence="6 7">
    <name type="scientific">Anaerobiospirillum thomasii</name>
    <dbReference type="NCBI Taxonomy" id="179995"/>
    <lineage>
        <taxon>Bacteria</taxon>
        <taxon>Pseudomonadati</taxon>
        <taxon>Pseudomonadota</taxon>
        <taxon>Gammaproteobacteria</taxon>
        <taxon>Aeromonadales</taxon>
        <taxon>Succinivibrionaceae</taxon>
        <taxon>Anaerobiospirillum</taxon>
    </lineage>
</organism>
<dbReference type="InterPro" id="IPR029787">
    <property type="entry name" value="Nucleotide_cyclase"/>
</dbReference>
<keyword evidence="4" id="KW-1133">Transmembrane helix</keyword>
<dbReference type="EMBL" id="UAPV01000001">
    <property type="protein sequence ID" value="SPT70481.1"/>
    <property type="molecule type" value="Genomic_DNA"/>
</dbReference>
<dbReference type="GO" id="GO:0005886">
    <property type="term" value="C:plasma membrane"/>
    <property type="evidence" value="ECO:0007669"/>
    <property type="project" value="TreeGrafter"/>
</dbReference>
<protein>
    <recommendedName>
        <fullName evidence="2">diguanylate cyclase</fullName>
        <ecNumber evidence="2">2.7.7.65</ecNumber>
    </recommendedName>
</protein>
<keyword evidence="4" id="KW-0472">Membrane</keyword>
<dbReference type="PROSITE" id="PS50887">
    <property type="entry name" value="GGDEF"/>
    <property type="match status" value="1"/>
</dbReference>
<evidence type="ECO:0000256" key="3">
    <source>
        <dbReference type="ARBA" id="ARBA00034247"/>
    </source>
</evidence>
<dbReference type="Proteomes" id="UP000250086">
    <property type="component" value="Unassembled WGS sequence"/>
</dbReference>
<name>A0A2X0WY73_9GAMM</name>
<dbReference type="Pfam" id="PF00990">
    <property type="entry name" value="GGDEF"/>
    <property type="match status" value="1"/>
</dbReference>
<evidence type="ECO:0000256" key="1">
    <source>
        <dbReference type="ARBA" id="ARBA00001946"/>
    </source>
</evidence>
<feature type="transmembrane region" description="Helical" evidence="4">
    <location>
        <begin position="280"/>
        <end position="299"/>
    </location>
</feature>
<dbReference type="OrthoDB" id="9812260at2"/>